<evidence type="ECO:0000313" key="7">
    <source>
        <dbReference type="EMBL" id="MDR7362743.1"/>
    </source>
</evidence>
<keyword evidence="2 5" id="KW-0812">Transmembrane</keyword>
<proteinExistence type="predicted"/>
<sequence>MPWDLVIAVVGGLVLLWVVLVGALSLVARREDDPMTLRDVVRLVPDVVRLLRRLAADPELPRGVRWRLGALLAYLLLPIDLVPDFIPVVGYADDAVVVALALRSVVRRAGPEALDRHWTGTEQGLAAVKRLAGVRPQ</sequence>
<keyword evidence="3 5" id="KW-1133">Transmembrane helix</keyword>
<dbReference type="RefSeq" id="WP_374725113.1">
    <property type="nucleotide sequence ID" value="NZ_BAAAPS010000013.1"/>
</dbReference>
<evidence type="ECO:0000256" key="2">
    <source>
        <dbReference type="ARBA" id="ARBA00022692"/>
    </source>
</evidence>
<reference evidence="7 8" key="1">
    <citation type="submission" date="2023-07" db="EMBL/GenBank/DDBJ databases">
        <title>Sequencing the genomes of 1000 actinobacteria strains.</title>
        <authorList>
            <person name="Klenk H.-P."/>
        </authorList>
    </citation>
    <scope>NUCLEOTIDE SEQUENCE [LARGE SCALE GENOMIC DNA]</scope>
    <source>
        <strain evidence="7 8">DSM 19426</strain>
    </source>
</reference>
<keyword evidence="4 5" id="KW-0472">Membrane</keyword>
<dbReference type="EMBL" id="JAVDYG010000001">
    <property type="protein sequence ID" value="MDR7362743.1"/>
    <property type="molecule type" value="Genomic_DNA"/>
</dbReference>
<gene>
    <name evidence="7" type="ORF">J2S63_002296</name>
</gene>
<feature type="domain" description="DUF1232" evidence="6">
    <location>
        <begin position="65"/>
        <end position="100"/>
    </location>
</feature>
<organism evidence="7 8">
    <name type="scientific">Nocardioides marmoribigeumensis</name>
    <dbReference type="NCBI Taxonomy" id="433649"/>
    <lineage>
        <taxon>Bacteria</taxon>
        <taxon>Bacillati</taxon>
        <taxon>Actinomycetota</taxon>
        <taxon>Actinomycetes</taxon>
        <taxon>Propionibacteriales</taxon>
        <taxon>Nocardioidaceae</taxon>
        <taxon>Nocardioides</taxon>
    </lineage>
</organism>
<comment type="subcellular location">
    <subcellularLocation>
        <location evidence="1">Endomembrane system</location>
        <topology evidence="1">Multi-pass membrane protein</topology>
    </subcellularLocation>
</comment>
<name>A0ABU2BWW4_9ACTN</name>
<comment type="caution">
    <text evidence="7">The sequence shown here is derived from an EMBL/GenBank/DDBJ whole genome shotgun (WGS) entry which is preliminary data.</text>
</comment>
<accession>A0ABU2BWW4</accession>
<dbReference type="Pfam" id="PF06803">
    <property type="entry name" value="DUF1232"/>
    <property type="match status" value="1"/>
</dbReference>
<dbReference type="InterPro" id="IPR010652">
    <property type="entry name" value="DUF1232"/>
</dbReference>
<evidence type="ECO:0000259" key="6">
    <source>
        <dbReference type="Pfam" id="PF06803"/>
    </source>
</evidence>
<evidence type="ECO:0000256" key="4">
    <source>
        <dbReference type="ARBA" id="ARBA00023136"/>
    </source>
</evidence>
<evidence type="ECO:0000256" key="1">
    <source>
        <dbReference type="ARBA" id="ARBA00004127"/>
    </source>
</evidence>
<feature type="transmembrane region" description="Helical" evidence="5">
    <location>
        <begin position="6"/>
        <end position="28"/>
    </location>
</feature>
<evidence type="ECO:0000256" key="5">
    <source>
        <dbReference type="SAM" id="Phobius"/>
    </source>
</evidence>
<evidence type="ECO:0000313" key="8">
    <source>
        <dbReference type="Proteomes" id="UP001183648"/>
    </source>
</evidence>
<evidence type="ECO:0000256" key="3">
    <source>
        <dbReference type="ARBA" id="ARBA00022989"/>
    </source>
</evidence>
<dbReference type="Proteomes" id="UP001183648">
    <property type="component" value="Unassembled WGS sequence"/>
</dbReference>
<protein>
    <submittedName>
        <fullName evidence="7">Uncharacterized membrane protein YkvA (DUF1232 family)</fullName>
    </submittedName>
</protein>
<keyword evidence="8" id="KW-1185">Reference proteome</keyword>